<evidence type="ECO:0000313" key="1">
    <source>
        <dbReference type="EMBL" id="KAJ8050499.1"/>
    </source>
</evidence>
<organism evidence="1 2">
    <name type="scientific">Holothuria leucospilota</name>
    <name type="common">Black long sea cucumber</name>
    <name type="synonym">Mertensiothuria leucospilota</name>
    <dbReference type="NCBI Taxonomy" id="206669"/>
    <lineage>
        <taxon>Eukaryota</taxon>
        <taxon>Metazoa</taxon>
        <taxon>Echinodermata</taxon>
        <taxon>Eleutherozoa</taxon>
        <taxon>Echinozoa</taxon>
        <taxon>Holothuroidea</taxon>
        <taxon>Aspidochirotacea</taxon>
        <taxon>Aspidochirotida</taxon>
        <taxon>Holothuriidae</taxon>
        <taxon>Holothuria</taxon>
    </lineage>
</organism>
<protein>
    <submittedName>
        <fullName evidence="1">Uncharacterized protein</fullName>
    </submittedName>
</protein>
<proteinExistence type="predicted"/>
<name>A0A9Q1CTS5_HOLLE</name>
<keyword evidence="2" id="KW-1185">Reference proteome</keyword>
<dbReference type="Proteomes" id="UP001152320">
    <property type="component" value="Chromosome 1"/>
</dbReference>
<dbReference type="EMBL" id="JAIZAY010000001">
    <property type="protein sequence ID" value="KAJ8050499.1"/>
    <property type="molecule type" value="Genomic_DNA"/>
</dbReference>
<reference evidence="1" key="1">
    <citation type="submission" date="2021-10" db="EMBL/GenBank/DDBJ databases">
        <title>Tropical sea cucumber genome reveals ecological adaptation and Cuvierian tubules defense mechanism.</title>
        <authorList>
            <person name="Chen T."/>
        </authorList>
    </citation>
    <scope>NUCLEOTIDE SEQUENCE</scope>
    <source>
        <strain evidence="1">Nanhai2018</strain>
        <tissue evidence="1">Muscle</tissue>
    </source>
</reference>
<sequence length="100" mass="11151">MLIAFYQLSIDEIIDKMDEEDLRGGNITAEGKIKSTMRILTEKGYITSTNVTSLKNAFAGLGKLYVDRLHQPLDAYIKYAGKPVSLKDLTQSQLNPLTTL</sequence>
<comment type="caution">
    <text evidence="1">The sequence shown here is derived from an EMBL/GenBank/DDBJ whole genome shotgun (WGS) entry which is preliminary data.</text>
</comment>
<gene>
    <name evidence="1" type="ORF">HOLleu_03725</name>
</gene>
<evidence type="ECO:0000313" key="2">
    <source>
        <dbReference type="Proteomes" id="UP001152320"/>
    </source>
</evidence>
<accession>A0A9Q1CTS5</accession>
<dbReference type="AlphaFoldDB" id="A0A9Q1CTS5"/>